<proteinExistence type="predicted"/>
<organism evidence="1">
    <name type="scientific">marine sediment metagenome</name>
    <dbReference type="NCBI Taxonomy" id="412755"/>
    <lineage>
        <taxon>unclassified sequences</taxon>
        <taxon>metagenomes</taxon>
        <taxon>ecological metagenomes</taxon>
    </lineage>
</organism>
<gene>
    <name evidence="1" type="ORF">LCGC14_2609880</name>
</gene>
<feature type="non-terminal residue" evidence="1">
    <location>
        <position position="89"/>
    </location>
</feature>
<dbReference type="AlphaFoldDB" id="A0A0F9CYX0"/>
<evidence type="ECO:0000313" key="1">
    <source>
        <dbReference type="EMBL" id="KKL05058.1"/>
    </source>
</evidence>
<dbReference type="EMBL" id="LAZR01044276">
    <property type="protein sequence ID" value="KKL05058.1"/>
    <property type="molecule type" value="Genomic_DNA"/>
</dbReference>
<name>A0A0F9CYX0_9ZZZZ</name>
<reference evidence="1" key="1">
    <citation type="journal article" date="2015" name="Nature">
        <title>Complex archaea that bridge the gap between prokaryotes and eukaryotes.</title>
        <authorList>
            <person name="Spang A."/>
            <person name="Saw J.H."/>
            <person name="Jorgensen S.L."/>
            <person name="Zaremba-Niedzwiedzka K."/>
            <person name="Martijn J."/>
            <person name="Lind A.E."/>
            <person name="van Eijk R."/>
            <person name="Schleper C."/>
            <person name="Guy L."/>
            <person name="Ettema T.J."/>
        </authorList>
    </citation>
    <scope>NUCLEOTIDE SEQUENCE</scope>
</reference>
<protein>
    <submittedName>
        <fullName evidence="1">Uncharacterized protein</fullName>
    </submittedName>
</protein>
<sequence length="89" mass="9869">MEWKKYLLKTPYAEEADRLVNAFRIGKIVSYDDLQNAPIRLGARVCGYDVYGLVRDLNQVIAEEKSNEIPSVGEAVAVSVAVEPAEGKK</sequence>
<comment type="caution">
    <text evidence="1">The sequence shown here is derived from an EMBL/GenBank/DDBJ whole genome shotgun (WGS) entry which is preliminary data.</text>
</comment>
<accession>A0A0F9CYX0</accession>